<organism evidence="1 2">
    <name type="scientific">Salarchaeum japonicum</name>
    <dbReference type="NCBI Taxonomy" id="555573"/>
    <lineage>
        <taxon>Archaea</taxon>
        <taxon>Methanobacteriati</taxon>
        <taxon>Methanobacteriota</taxon>
        <taxon>Stenosarchaea group</taxon>
        <taxon>Halobacteria</taxon>
        <taxon>Halobacteriales</taxon>
        <taxon>Halobacteriaceae</taxon>
    </lineage>
</organism>
<proteinExistence type="predicted"/>
<dbReference type="Proteomes" id="UP001500194">
    <property type="component" value="Unassembled WGS sequence"/>
</dbReference>
<dbReference type="Pfam" id="PF24336">
    <property type="entry name" value="DUF7504"/>
    <property type="match status" value="1"/>
</dbReference>
<accession>A0AAV3T3C1</accession>
<sequence length="216" mass="23885">MEFEGVLERLKEEGSSLLVVGDVPGEAYARASRRMFGDDDHAPRQRVLVVGGGARTTLPSRVREPRRRDSDTVITHGTNARRAVADAGVTPDITPRAHVAAGDTNVLGRAVLETIASLDGEFAPGELRLGVDTLQTLLDTAGEFPTFRTVDLLSERVRRERGMAHFRLPKPRSDQHVRLLEPLFDAVVELRVTDGVEQRWSLRDEDVVSEWVSLDA</sequence>
<evidence type="ECO:0000313" key="2">
    <source>
        <dbReference type="Proteomes" id="UP001500194"/>
    </source>
</evidence>
<dbReference type="AlphaFoldDB" id="A0AAV3T3C1"/>
<evidence type="ECO:0000313" key="1">
    <source>
        <dbReference type="EMBL" id="GAA0655843.1"/>
    </source>
</evidence>
<comment type="caution">
    <text evidence="1">The sequence shown here is derived from an EMBL/GenBank/DDBJ whole genome shotgun (WGS) entry which is preliminary data.</text>
</comment>
<dbReference type="InterPro" id="IPR055927">
    <property type="entry name" value="DUF7504"/>
</dbReference>
<name>A0AAV3T3C1_9EURY</name>
<keyword evidence="2" id="KW-1185">Reference proteome</keyword>
<dbReference type="EMBL" id="BAAADU010000002">
    <property type="protein sequence ID" value="GAA0655843.1"/>
    <property type="molecule type" value="Genomic_DNA"/>
</dbReference>
<gene>
    <name evidence="1" type="ORF">GCM10009019_19610</name>
</gene>
<protein>
    <submittedName>
        <fullName evidence="1">Uncharacterized protein</fullName>
    </submittedName>
</protein>
<reference evidence="1 2" key="1">
    <citation type="journal article" date="2019" name="Int. J. Syst. Evol. Microbiol.">
        <title>The Global Catalogue of Microorganisms (GCM) 10K type strain sequencing project: providing services to taxonomists for standard genome sequencing and annotation.</title>
        <authorList>
            <consortium name="The Broad Institute Genomics Platform"/>
            <consortium name="The Broad Institute Genome Sequencing Center for Infectious Disease"/>
            <person name="Wu L."/>
            <person name="Ma J."/>
        </authorList>
    </citation>
    <scope>NUCLEOTIDE SEQUENCE [LARGE SCALE GENOMIC DNA]</scope>
    <source>
        <strain evidence="1 2">JCM 16327</strain>
    </source>
</reference>